<dbReference type="InterPro" id="IPR011199">
    <property type="entry name" value="Bacillithiol_biosynth_BshC"/>
</dbReference>
<name>A0A1I4MAE3_9BACI</name>
<keyword evidence="1 2" id="KW-0436">Ligase</keyword>
<dbReference type="RefSeq" id="WP_091483945.1">
    <property type="nucleotide sequence ID" value="NZ_FOTR01000006.1"/>
</dbReference>
<dbReference type="NCBIfam" id="TIGR03998">
    <property type="entry name" value="thiol_BshC"/>
    <property type="match status" value="1"/>
</dbReference>
<dbReference type="GO" id="GO:0016874">
    <property type="term" value="F:ligase activity"/>
    <property type="evidence" value="ECO:0007669"/>
    <property type="project" value="UniProtKB-UniRule"/>
</dbReference>
<evidence type="ECO:0000313" key="5">
    <source>
        <dbReference type="EMBL" id="SFM00168.1"/>
    </source>
</evidence>
<evidence type="ECO:0000313" key="6">
    <source>
        <dbReference type="Proteomes" id="UP000198565"/>
    </source>
</evidence>
<organism evidence="5 6">
    <name type="scientific">Gracilibacillus orientalis</name>
    <dbReference type="NCBI Taxonomy" id="334253"/>
    <lineage>
        <taxon>Bacteria</taxon>
        <taxon>Bacillati</taxon>
        <taxon>Bacillota</taxon>
        <taxon>Bacilli</taxon>
        <taxon>Bacillales</taxon>
        <taxon>Bacillaceae</taxon>
        <taxon>Gracilibacillus</taxon>
    </lineage>
</organism>
<feature type="domain" description="Bacillithiol biosynthesis BshC N-terminal Rossmann-like" evidence="3">
    <location>
        <begin position="1"/>
        <end position="379"/>
    </location>
</feature>
<evidence type="ECO:0000259" key="3">
    <source>
        <dbReference type="Pfam" id="PF10079"/>
    </source>
</evidence>
<dbReference type="Proteomes" id="UP000198565">
    <property type="component" value="Unassembled WGS sequence"/>
</dbReference>
<dbReference type="EMBL" id="FOTR01000006">
    <property type="protein sequence ID" value="SFM00168.1"/>
    <property type="molecule type" value="Genomic_DNA"/>
</dbReference>
<proteinExistence type="inferred from homology"/>
<evidence type="ECO:0000256" key="1">
    <source>
        <dbReference type="ARBA" id="ARBA00022598"/>
    </source>
</evidence>
<dbReference type="PIRSF" id="PIRSF012535">
    <property type="entry name" value="UCP012535"/>
    <property type="match status" value="1"/>
</dbReference>
<sequence>MRIESQRLDLHNKFINDYQKGVKDLLDHFDYNPYDENVFEERMKDLKEQKFQRDALADVLISINQRWFATEATYENIERLRDEKSVVVIGGQQAGILSGPMYTINKIVSIISLAKQQEESLGVPVLPVFWIAGEDHDFDEVNHIYLPEETELRKNPIDVDDKERSSVSHRKLNKEQTYDWLETTFRSLNETAYTKELFQTLHDKLMKANTFVDFFASFLHDIFADTGLILVDSGDAEVRQLESTYFHEMIEKQPEISRNVYRSLQSMRTKGYHVSVDANEHDGHLFVEQDGERILLQKDDYNWVGKNNECQYTTQELLDIATETPERLSNNVVTRPLMQEKLFPTIAFFAGPSEAAYWSILKQAFHHISIKMPPVLPRMSLTLVEEKLLKVLNKYNIDTTSAINNGVQNQKINWLSAQSSRPIEEMTNQLEEAIKKAHHPLKEVTNDLTDDISQYADKNLQLLLQQVDKLSKRINKEYSKKYHLQLKEFDYIQMHLKPENGLQERIWNITYFLNLHGFEWFKQINSYPFDWKKQHYIVCL</sequence>
<dbReference type="InterPro" id="IPR055398">
    <property type="entry name" value="Rossmann-like_BshC"/>
</dbReference>
<keyword evidence="6" id="KW-1185">Reference proteome</keyword>
<dbReference type="InterPro" id="IPR055399">
    <property type="entry name" value="CC_BshC"/>
</dbReference>
<dbReference type="AlphaFoldDB" id="A0A1I4MAE3"/>
<comment type="function">
    <text evidence="2">Involved in bacillithiol (BSH) biosynthesis. May catalyze the last step of the pathway, the addition of cysteine to glucosamine malate (GlcN-Mal) to generate BSH.</text>
</comment>
<comment type="similarity">
    <text evidence="2">Belongs to the BshC family.</text>
</comment>
<dbReference type="STRING" id="334253.SAMN04487943_106126"/>
<dbReference type="EC" id="6.-.-.-" evidence="2"/>
<protein>
    <recommendedName>
        <fullName evidence="2">Putative cysteine ligase BshC</fullName>
        <ecNumber evidence="2">6.-.-.-</ecNumber>
    </recommendedName>
</protein>
<feature type="domain" description="Bacillithiol biosynthesis BshC C-terminal coiled-coil" evidence="4">
    <location>
        <begin position="382"/>
        <end position="538"/>
    </location>
</feature>
<evidence type="ECO:0000256" key="2">
    <source>
        <dbReference type="HAMAP-Rule" id="MF_01867"/>
    </source>
</evidence>
<dbReference type="OrthoDB" id="9765151at2"/>
<evidence type="ECO:0000259" key="4">
    <source>
        <dbReference type="Pfam" id="PF24850"/>
    </source>
</evidence>
<gene>
    <name evidence="2" type="primary">bshC</name>
    <name evidence="5" type="ORF">SAMN04487943_106126</name>
</gene>
<dbReference type="HAMAP" id="MF_01867">
    <property type="entry name" value="BshC"/>
    <property type="match status" value="1"/>
</dbReference>
<dbReference type="Pfam" id="PF24850">
    <property type="entry name" value="CC_BshC"/>
    <property type="match status" value="1"/>
</dbReference>
<dbReference type="Pfam" id="PF10079">
    <property type="entry name" value="Rossmann-like_BshC"/>
    <property type="match status" value="1"/>
</dbReference>
<accession>A0A1I4MAE3</accession>
<reference evidence="6" key="1">
    <citation type="submission" date="2016-10" db="EMBL/GenBank/DDBJ databases">
        <authorList>
            <person name="Varghese N."/>
            <person name="Submissions S."/>
        </authorList>
    </citation>
    <scope>NUCLEOTIDE SEQUENCE [LARGE SCALE GENOMIC DNA]</scope>
    <source>
        <strain evidence="6">CGMCC 1.4250</strain>
    </source>
</reference>